<keyword evidence="2" id="KW-1185">Reference proteome</keyword>
<evidence type="ECO:0000313" key="1">
    <source>
        <dbReference type="EMBL" id="KAJ2975210.1"/>
    </source>
</evidence>
<protein>
    <submittedName>
        <fullName evidence="1">Uncharacterized protein</fullName>
    </submittedName>
</protein>
<evidence type="ECO:0000313" key="2">
    <source>
        <dbReference type="Proteomes" id="UP001143910"/>
    </source>
</evidence>
<name>A0ACC1N7H2_9HYPO</name>
<accession>A0ACC1N7H2</accession>
<comment type="caution">
    <text evidence="1">The sequence shown here is derived from an EMBL/GenBank/DDBJ whole genome shotgun (WGS) entry which is preliminary data.</text>
</comment>
<organism evidence="1 2">
    <name type="scientific">Zarea fungicola</name>
    <dbReference type="NCBI Taxonomy" id="93591"/>
    <lineage>
        <taxon>Eukaryota</taxon>
        <taxon>Fungi</taxon>
        <taxon>Dikarya</taxon>
        <taxon>Ascomycota</taxon>
        <taxon>Pezizomycotina</taxon>
        <taxon>Sordariomycetes</taxon>
        <taxon>Hypocreomycetidae</taxon>
        <taxon>Hypocreales</taxon>
        <taxon>Cordycipitaceae</taxon>
        <taxon>Zarea</taxon>
    </lineage>
</organism>
<proteinExistence type="predicted"/>
<dbReference type="EMBL" id="JANJQO010000735">
    <property type="protein sequence ID" value="KAJ2975210.1"/>
    <property type="molecule type" value="Genomic_DNA"/>
</dbReference>
<dbReference type="Proteomes" id="UP001143910">
    <property type="component" value="Unassembled WGS sequence"/>
</dbReference>
<gene>
    <name evidence="1" type="ORF">NQ176_g5643</name>
</gene>
<reference evidence="1" key="1">
    <citation type="submission" date="2022-08" db="EMBL/GenBank/DDBJ databases">
        <title>Genome Sequence of Lecanicillium fungicola.</title>
        <authorList>
            <person name="Buettner E."/>
        </authorList>
    </citation>
    <scope>NUCLEOTIDE SEQUENCE</scope>
    <source>
        <strain evidence="1">Babe33</strain>
    </source>
</reference>
<sequence length="561" mass="61525">MNSNFSADSPQDVTAVSHSQTSTSPRQATSSSSNPYLKGRVRTGCLVCRSRKVKCDEQRPTCKRCAKSKKQCVYRPAGWRKPPLPAFVHANVQLTTDRATGESGIPTTTPTTTSTTMVVATSPRPILSPPAFTQDGQVTHHESPLAIHNLLETISPSTVSGDQHFAAHPSQRGLAPTEDSDAPPNDAITASRVHLSDPFNYYASLQDTSTHIHMTLTMDWLLPSDTPIQSSFSYFVTDVDVPFLSAFDSLNWQRVKTYVAQMGIRDASVATGILAVQALHRSQVNQLPMAHATSLYQDAMAAFESQVENRATEFDTVLVVAFLICIAVVTLPNEDAPPVKALEGVFESSLPVFAFYYHLQRISSEAVGISHYHRSRITPEDQAEVADVVAGLQAKLHRLWEARPSTLRLPSGQLHDHFSSTIAEPLASLVGICVAAYYTETIAMNRNLGDPPFANSNAIEAMEHIRATVEATSSLLLTAENASTINPGYLRALFYYAIETPRRQDMQWAVGCLKQIRNPMSRGSFFATLAEALGEAQRSKGRRVTMKAFCYQTFGVPMPFM</sequence>